<evidence type="ECO:0000256" key="11">
    <source>
        <dbReference type="SAM" id="MobiDB-lite"/>
    </source>
</evidence>
<evidence type="ECO:0000256" key="1">
    <source>
        <dbReference type="ARBA" id="ARBA00004477"/>
    </source>
</evidence>
<evidence type="ECO:0000256" key="2">
    <source>
        <dbReference type="ARBA" id="ARBA00010604"/>
    </source>
</evidence>
<dbReference type="PANTHER" id="PTHR12443:SF9">
    <property type="entry name" value="TRANSLOCATION PROTEIN SEC62"/>
    <property type="match status" value="1"/>
</dbReference>
<dbReference type="PANTHER" id="PTHR12443">
    <property type="entry name" value="TRANSLOCATION PROTEIN SEC62"/>
    <property type="match status" value="1"/>
</dbReference>
<dbReference type="OrthoDB" id="200187at2759"/>
<evidence type="ECO:0000256" key="5">
    <source>
        <dbReference type="ARBA" id="ARBA00022692"/>
    </source>
</evidence>
<keyword evidence="6" id="KW-0256">Endoplasmic reticulum</keyword>
<dbReference type="Proteomes" id="UP000790833">
    <property type="component" value="Unassembled WGS sequence"/>
</dbReference>
<dbReference type="InterPro" id="IPR011553">
    <property type="entry name" value="Sec62_asco"/>
</dbReference>
<evidence type="ECO:0000256" key="10">
    <source>
        <dbReference type="ARBA" id="ARBA00023136"/>
    </source>
</evidence>
<keyword evidence="9" id="KW-0811">Translocation</keyword>
<comment type="subcellular location">
    <subcellularLocation>
        <location evidence="1">Endoplasmic reticulum membrane</location>
        <topology evidence="1">Multi-pass membrane protein</topology>
    </subcellularLocation>
</comment>
<accession>A0A9P7V539</accession>
<evidence type="ECO:0000256" key="12">
    <source>
        <dbReference type="SAM" id="Phobius"/>
    </source>
</evidence>
<dbReference type="Pfam" id="PF03839">
    <property type="entry name" value="Sec62"/>
    <property type="match status" value="1"/>
</dbReference>
<feature type="transmembrane region" description="Helical" evidence="12">
    <location>
        <begin position="179"/>
        <end position="205"/>
    </location>
</feature>
<gene>
    <name evidence="13" type="primary">SEC62</name>
    <name evidence="13" type="ORF">KQ657_003030</name>
</gene>
<keyword evidence="8 12" id="KW-1133">Transmembrane helix</keyword>
<dbReference type="GeneID" id="66116404"/>
<evidence type="ECO:0000256" key="7">
    <source>
        <dbReference type="ARBA" id="ARBA00022927"/>
    </source>
</evidence>
<reference evidence="13" key="1">
    <citation type="submission" date="2021-03" db="EMBL/GenBank/DDBJ databases">
        <authorList>
            <person name="Palmer J.M."/>
        </authorList>
    </citation>
    <scope>NUCLEOTIDE SEQUENCE</scope>
    <source>
        <strain evidence="13">ARV_011</strain>
    </source>
</reference>
<feature type="compositionally biased region" description="Basic residues" evidence="11">
    <location>
        <begin position="244"/>
        <end position="254"/>
    </location>
</feature>
<evidence type="ECO:0000313" key="13">
    <source>
        <dbReference type="EMBL" id="KAG7191526.1"/>
    </source>
</evidence>
<dbReference type="NCBIfam" id="TIGR00869">
    <property type="entry name" value="sec62"/>
    <property type="match status" value="1"/>
</dbReference>
<evidence type="ECO:0000256" key="6">
    <source>
        <dbReference type="ARBA" id="ARBA00022824"/>
    </source>
</evidence>
<evidence type="ECO:0000256" key="9">
    <source>
        <dbReference type="ARBA" id="ARBA00023010"/>
    </source>
</evidence>
<comment type="caution">
    <text evidence="13">The sequence shown here is derived from an EMBL/GenBank/DDBJ whole genome shotgun (WGS) entry which is preliminary data.</text>
</comment>
<evidence type="ECO:0000256" key="4">
    <source>
        <dbReference type="ARBA" id="ARBA00022448"/>
    </source>
</evidence>
<keyword evidence="5 12" id="KW-0812">Transmembrane</keyword>
<dbReference type="RefSeq" id="XP_043047078.1">
    <property type="nucleotide sequence ID" value="XM_043193768.1"/>
</dbReference>
<feature type="region of interest" description="Disordered" evidence="11">
    <location>
        <begin position="242"/>
        <end position="267"/>
    </location>
</feature>
<name>A0A9P7V539_9ASCO</name>
<protein>
    <recommendedName>
        <fullName evidence="3">Translocation protein SEC62</fullName>
    </recommendedName>
</protein>
<comment type="similarity">
    <text evidence="2">Belongs to the SEC62 family.</text>
</comment>
<dbReference type="AlphaFoldDB" id="A0A9P7V539"/>
<evidence type="ECO:0000313" key="14">
    <source>
        <dbReference type="Proteomes" id="UP000790833"/>
    </source>
</evidence>
<dbReference type="GO" id="GO:0031204">
    <property type="term" value="P:post-translational protein targeting to membrane, translocation"/>
    <property type="evidence" value="ECO:0007669"/>
    <property type="project" value="TreeGrafter"/>
</dbReference>
<dbReference type="InterPro" id="IPR004728">
    <property type="entry name" value="Sec62"/>
</dbReference>
<sequence length="299" mass="33726">MAESLAAVGGQGIPTLSEDQAARLNQMVIKTANYLHENKLLKARIGLLNNKDDVSFFRLKRFKRAMTSPEYLAKQVTEGMLPLQSDEDALRTLAVLIQKQMIIPVDKLHYQEIKKVKGWKPNRLKPTLRPTKSPRFDGDAYFAWVYNKPNPYMAIYGFLALAGVFTIILFPLWPRFMRLGVWYLSMGVLMLLGLFFAMAIVRLIIYLITLLTMSKAFWLFPNLFADCGVIESFQPTYGWEEPKKTKKSSKKSLSSKKSATAASTKSEPIDLVSAADTTSSNTNGTAAIKRRVVLEEVDE</sequence>
<dbReference type="GO" id="GO:0005789">
    <property type="term" value="C:endoplasmic reticulum membrane"/>
    <property type="evidence" value="ECO:0007669"/>
    <property type="project" value="UniProtKB-SubCell"/>
</dbReference>
<evidence type="ECO:0000256" key="8">
    <source>
        <dbReference type="ARBA" id="ARBA00022989"/>
    </source>
</evidence>
<organism evidence="13 14">
    <name type="scientific">Scheffersomyces spartinae</name>
    <dbReference type="NCBI Taxonomy" id="45513"/>
    <lineage>
        <taxon>Eukaryota</taxon>
        <taxon>Fungi</taxon>
        <taxon>Dikarya</taxon>
        <taxon>Ascomycota</taxon>
        <taxon>Saccharomycotina</taxon>
        <taxon>Pichiomycetes</taxon>
        <taxon>Debaryomycetaceae</taxon>
        <taxon>Scheffersomyces</taxon>
    </lineage>
</organism>
<feature type="transmembrane region" description="Helical" evidence="12">
    <location>
        <begin position="153"/>
        <end position="173"/>
    </location>
</feature>
<feature type="compositionally biased region" description="Low complexity" evidence="11">
    <location>
        <begin position="255"/>
        <end position="266"/>
    </location>
</feature>
<keyword evidence="14" id="KW-1185">Reference proteome</keyword>
<evidence type="ECO:0000256" key="3">
    <source>
        <dbReference type="ARBA" id="ARBA00021257"/>
    </source>
</evidence>
<keyword evidence="10 12" id="KW-0472">Membrane</keyword>
<keyword evidence="4" id="KW-0813">Transport</keyword>
<proteinExistence type="inferred from homology"/>
<keyword evidence="7" id="KW-0653">Protein transport</keyword>
<dbReference type="EMBL" id="JAHMUF010000027">
    <property type="protein sequence ID" value="KAG7191526.1"/>
    <property type="molecule type" value="Genomic_DNA"/>
</dbReference>